<proteinExistence type="predicted"/>
<dbReference type="Proteomes" id="UP000014760">
    <property type="component" value="Unassembled WGS sequence"/>
</dbReference>
<dbReference type="GO" id="GO:0005794">
    <property type="term" value="C:Golgi apparatus"/>
    <property type="evidence" value="ECO:0007669"/>
    <property type="project" value="TreeGrafter"/>
</dbReference>
<organism evidence="3">
    <name type="scientific">Capitella teleta</name>
    <name type="common">Polychaete worm</name>
    <dbReference type="NCBI Taxonomy" id="283909"/>
    <lineage>
        <taxon>Eukaryota</taxon>
        <taxon>Metazoa</taxon>
        <taxon>Spiralia</taxon>
        <taxon>Lophotrochozoa</taxon>
        <taxon>Annelida</taxon>
        <taxon>Polychaeta</taxon>
        <taxon>Sedentaria</taxon>
        <taxon>Scolecida</taxon>
        <taxon>Capitellidae</taxon>
        <taxon>Capitella</taxon>
    </lineage>
</organism>
<evidence type="ECO:0008006" key="6">
    <source>
        <dbReference type="Google" id="ProtNLM"/>
    </source>
</evidence>
<dbReference type="InterPro" id="IPR055286">
    <property type="entry name" value="RXYLT1-like"/>
</dbReference>
<reference evidence="4" key="3">
    <citation type="submission" date="2015-06" db="UniProtKB">
        <authorList>
            <consortium name="EnsemblMetazoa"/>
        </authorList>
    </citation>
    <scope>IDENTIFICATION</scope>
</reference>
<evidence type="ECO:0000259" key="1">
    <source>
        <dbReference type="Pfam" id="PF24785"/>
    </source>
</evidence>
<dbReference type="InterPro" id="IPR057539">
    <property type="entry name" value="RXYLT1_N"/>
</dbReference>
<keyword evidence="5" id="KW-1185">Reference proteome</keyword>
<dbReference type="PANTHER" id="PTHR15576">
    <property type="entry name" value="RIBITOL-5-PHOSPHATE XYLOSYLTRANSFERASE 1"/>
    <property type="match status" value="1"/>
</dbReference>
<gene>
    <name evidence="3" type="ORF">CAPTEDRAFT_104115</name>
</gene>
<dbReference type="EnsemblMetazoa" id="CapteT104115">
    <property type="protein sequence ID" value="CapteP104115"/>
    <property type="gene ID" value="CapteG104115"/>
</dbReference>
<feature type="domain" description="RXYLT1 C-terminal" evidence="1">
    <location>
        <begin position="164"/>
        <end position="354"/>
    </location>
</feature>
<dbReference type="OrthoDB" id="8560686at2759"/>
<dbReference type="InterPro" id="IPR057538">
    <property type="entry name" value="RXYLT1_C"/>
</dbReference>
<dbReference type="Pfam" id="PF24785">
    <property type="entry name" value="RXYLT1_C"/>
    <property type="match status" value="1"/>
</dbReference>
<protein>
    <recommendedName>
        <fullName evidence="6">Exostosin GT47 domain-containing protein</fullName>
    </recommendedName>
</protein>
<reference evidence="5" key="1">
    <citation type="submission" date="2012-12" db="EMBL/GenBank/DDBJ databases">
        <authorList>
            <person name="Hellsten U."/>
            <person name="Grimwood J."/>
            <person name="Chapman J.A."/>
            <person name="Shapiro H."/>
            <person name="Aerts A."/>
            <person name="Otillar R.P."/>
            <person name="Terry A.Y."/>
            <person name="Boore J.L."/>
            <person name="Simakov O."/>
            <person name="Marletaz F."/>
            <person name="Cho S.-J."/>
            <person name="Edsinger-Gonzales E."/>
            <person name="Havlak P."/>
            <person name="Kuo D.-H."/>
            <person name="Larsson T."/>
            <person name="Lv J."/>
            <person name="Arendt D."/>
            <person name="Savage R."/>
            <person name="Osoegawa K."/>
            <person name="de Jong P."/>
            <person name="Lindberg D.R."/>
            <person name="Seaver E.C."/>
            <person name="Weisblat D.A."/>
            <person name="Putnam N.H."/>
            <person name="Grigoriev I.V."/>
            <person name="Rokhsar D.S."/>
        </authorList>
    </citation>
    <scope>NUCLEOTIDE SEQUENCE</scope>
    <source>
        <strain evidence="5">I ESC-2004</strain>
    </source>
</reference>
<dbReference type="PANTHER" id="PTHR15576:SF1">
    <property type="entry name" value="RIBITOL-5-PHOSPHATE XYLOSYLTRANSFERASE 1"/>
    <property type="match status" value="1"/>
</dbReference>
<dbReference type="AlphaFoldDB" id="R7VBF1"/>
<dbReference type="EMBL" id="KB293438">
    <property type="protein sequence ID" value="ELU15959.1"/>
    <property type="molecule type" value="Genomic_DNA"/>
</dbReference>
<evidence type="ECO:0000313" key="3">
    <source>
        <dbReference type="EMBL" id="ELU15959.1"/>
    </source>
</evidence>
<evidence type="ECO:0000313" key="5">
    <source>
        <dbReference type="Proteomes" id="UP000014760"/>
    </source>
</evidence>
<dbReference type="CDD" id="cd21099">
    <property type="entry name" value="RXYLT1-like"/>
    <property type="match status" value="1"/>
</dbReference>
<accession>R7VBF1</accession>
<dbReference type="Pfam" id="PF24786">
    <property type="entry name" value="RXYLT1_N"/>
    <property type="match status" value="1"/>
</dbReference>
<name>R7VBF1_CAPTE</name>
<dbReference type="EMBL" id="AMQN01004386">
    <property type="status" value="NOT_ANNOTATED_CDS"/>
    <property type="molecule type" value="Genomic_DNA"/>
</dbReference>
<evidence type="ECO:0000259" key="2">
    <source>
        <dbReference type="Pfam" id="PF24786"/>
    </source>
</evidence>
<dbReference type="STRING" id="283909.R7VBF1"/>
<sequence>MKGKREGVASLPDDGIINVEVWGKAAIGLYLWQHILEGSLEERLGGVWNFGELQHRDLKLRFRTGPGVVPAKVPHDVQHLVLVLNGREPAKIDFAVSWLEFISELKHLRHVVLVLLGSERCENQWAWRYLRGDGGPVDMVYLVYDSVSVDGNMIHQWPLGVATYRSFPLVEPSEVDAEKPRKYRCSFVGTVYANSSRSNMMQVLTDPLIQQQCYVRPRYKWQPNENPKSLSMYIHSLQNSDLVLNPIGMNSECYRIYEALSYGSVPVIEDIMTPGQCGTGESDPSVAAPLRLLKELGAPFIYVNDWSELPSILQQEAMKTQAEVVMRRKKVLLWYRKFKRTVKFKFLDRLHDLFAT</sequence>
<dbReference type="OMA" id="IVGRTHY"/>
<reference evidence="3 5" key="2">
    <citation type="journal article" date="2013" name="Nature">
        <title>Insights into bilaterian evolution from three spiralian genomes.</title>
        <authorList>
            <person name="Simakov O."/>
            <person name="Marletaz F."/>
            <person name="Cho S.J."/>
            <person name="Edsinger-Gonzales E."/>
            <person name="Havlak P."/>
            <person name="Hellsten U."/>
            <person name="Kuo D.H."/>
            <person name="Larsson T."/>
            <person name="Lv J."/>
            <person name="Arendt D."/>
            <person name="Savage R."/>
            <person name="Osoegawa K."/>
            <person name="de Jong P."/>
            <person name="Grimwood J."/>
            <person name="Chapman J.A."/>
            <person name="Shapiro H."/>
            <person name="Aerts A."/>
            <person name="Otillar R.P."/>
            <person name="Terry A.Y."/>
            <person name="Boore J.L."/>
            <person name="Grigoriev I.V."/>
            <person name="Lindberg D.R."/>
            <person name="Seaver E.C."/>
            <person name="Weisblat D.A."/>
            <person name="Putnam N.H."/>
            <person name="Rokhsar D.S."/>
        </authorList>
    </citation>
    <scope>NUCLEOTIDE SEQUENCE</scope>
    <source>
        <strain evidence="3 5">I ESC-2004</strain>
    </source>
</reference>
<dbReference type="GO" id="GO:0035269">
    <property type="term" value="P:protein O-linked glycosylation via mannose"/>
    <property type="evidence" value="ECO:0007669"/>
    <property type="project" value="InterPro"/>
</dbReference>
<feature type="domain" description="RXYLT1 N-terminal" evidence="2">
    <location>
        <begin position="19"/>
        <end position="158"/>
    </location>
</feature>
<dbReference type="GO" id="GO:0120053">
    <property type="term" value="F:ribitol beta-1,4-xylosyltransferase activity"/>
    <property type="evidence" value="ECO:0007669"/>
    <property type="project" value="InterPro"/>
</dbReference>
<dbReference type="HOGENOM" id="CLU_040812_0_0_1"/>
<evidence type="ECO:0000313" key="4">
    <source>
        <dbReference type="EnsemblMetazoa" id="CapteP104115"/>
    </source>
</evidence>